<evidence type="ECO:0000313" key="2">
    <source>
        <dbReference type="Proteomes" id="UP000030755"/>
    </source>
</evidence>
<keyword evidence="2" id="KW-1185">Reference proteome</keyword>
<gene>
    <name evidence="1" type="ORF">O9G_003814</name>
</gene>
<proteinExistence type="predicted"/>
<sequence>METYNIKPSEVLRLIGANKYYAKDILQVLSKKDTALQISNLLSQGYPISGLLEKHGIKPKSRLESQKDYVLMNEEDFVEPGKAFLKLEPRNQ</sequence>
<dbReference type="EMBL" id="KE560844">
    <property type="protein sequence ID" value="EPZ35403.1"/>
    <property type="molecule type" value="Genomic_DNA"/>
</dbReference>
<evidence type="ECO:0000313" key="1">
    <source>
        <dbReference type="EMBL" id="EPZ35403.1"/>
    </source>
</evidence>
<protein>
    <submittedName>
        <fullName evidence="1">Uncharacterized protein</fullName>
    </submittedName>
</protein>
<name>A0A075B3I2_ROZAC</name>
<reference evidence="1 2" key="1">
    <citation type="journal article" date="2013" name="Curr. Biol.">
        <title>Shared signatures of parasitism and phylogenomics unite Cryptomycota and microsporidia.</title>
        <authorList>
            <person name="James T.Y."/>
            <person name="Pelin A."/>
            <person name="Bonen L."/>
            <person name="Ahrendt S."/>
            <person name="Sain D."/>
            <person name="Corradi N."/>
            <person name="Stajich J.E."/>
        </authorList>
    </citation>
    <scope>NUCLEOTIDE SEQUENCE [LARGE SCALE GENOMIC DNA]</scope>
    <source>
        <strain evidence="1 2">CSF55</strain>
    </source>
</reference>
<dbReference type="HOGENOM" id="CLU_2414515_0_0_1"/>
<accession>A0A075B3I2</accession>
<dbReference type="Proteomes" id="UP000030755">
    <property type="component" value="Unassembled WGS sequence"/>
</dbReference>
<organism evidence="1 2">
    <name type="scientific">Rozella allomycis (strain CSF55)</name>
    <dbReference type="NCBI Taxonomy" id="988480"/>
    <lineage>
        <taxon>Eukaryota</taxon>
        <taxon>Fungi</taxon>
        <taxon>Fungi incertae sedis</taxon>
        <taxon>Cryptomycota</taxon>
        <taxon>Cryptomycota incertae sedis</taxon>
        <taxon>Rozella</taxon>
    </lineage>
</organism>
<dbReference type="AlphaFoldDB" id="A0A075B3I2"/>